<accession>A0ABT0DDC4</accession>
<dbReference type="EMBL" id="JALKCH010000007">
    <property type="protein sequence ID" value="MCK0197747.1"/>
    <property type="molecule type" value="Genomic_DNA"/>
</dbReference>
<dbReference type="RefSeq" id="WP_247029638.1">
    <property type="nucleotide sequence ID" value="NZ_JALKCH010000007.1"/>
</dbReference>
<sequence length="146" mass="16682">MPDDTLVLRAEIPRPQWLDDPVISVADAAKLLELPENTLSHWLKMAEAIGVPMHRKVGGSRRMTAHDVFRAAILRALYRIDFPASNWVFRRAYEITHDRGRTCLPGFLDEAEFMHPATDGQPEVRVIVEISLIWLSLHPHLERLAT</sequence>
<organism evidence="1 2">
    <name type="scientific">Ancylobacter crimeensis</name>
    <dbReference type="NCBI Taxonomy" id="2579147"/>
    <lineage>
        <taxon>Bacteria</taxon>
        <taxon>Pseudomonadati</taxon>
        <taxon>Pseudomonadota</taxon>
        <taxon>Alphaproteobacteria</taxon>
        <taxon>Hyphomicrobiales</taxon>
        <taxon>Xanthobacteraceae</taxon>
        <taxon>Ancylobacter</taxon>
    </lineage>
</organism>
<evidence type="ECO:0000313" key="2">
    <source>
        <dbReference type="Proteomes" id="UP001203284"/>
    </source>
</evidence>
<evidence type="ECO:0000313" key="1">
    <source>
        <dbReference type="EMBL" id="MCK0197747.1"/>
    </source>
</evidence>
<gene>
    <name evidence="1" type="ORF">MWN34_12575</name>
</gene>
<proteinExistence type="predicted"/>
<comment type="caution">
    <text evidence="1">The sequence shown here is derived from an EMBL/GenBank/DDBJ whole genome shotgun (WGS) entry which is preliminary data.</text>
</comment>
<name>A0ABT0DDC4_9HYPH</name>
<evidence type="ECO:0008006" key="3">
    <source>
        <dbReference type="Google" id="ProtNLM"/>
    </source>
</evidence>
<reference evidence="1 2" key="1">
    <citation type="submission" date="2022-04" db="EMBL/GenBank/DDBJ databases">
        <authorList>
            <person name="Grouzdev D.S."/>
            <person name="Pantiukh K.S."/>
            <person name="Krutkina M.S."/>
        </authorList>
    </citation>
    <scope>NUCLEOTIDE SEQUENCE [LARGE SCALE GENOMIC DNA]</scope>
    <source>
        <strain evidence="1 2">6x-1</strain>
    </source>
</reference>
<dbReference type="Proteomes" id="UP001203284">
    <property type="component" value="Unassembled WGS sequence"/>
</dbReference>
<protein>
    <recommendedName>
        <fullName evidence="3">DNA-binding protein</fullName>
    </recommendedName>
</protein>
<keyword evidence="2" id="KW-1185">Reference proteome</keyword>